<evidence type="ECO:0000256" key="3">
    <source>
        <dbReference type="ARBA" id="ARBA00004918"/>
    </source>
</evidence>
<dbReference type="GO" id="GO:0016706">
    <property type="term" value="F:2-oxoglutarate-dependent dioxygenase activity"/>
    <property type="evidence" value="ECO:0007669"/>
    <property type="project" value="UniProtKB-ARBA"/>
</dbReference>
<dbReference type="Proteomes" id="UP000249390">
    <property type="component" value="Unassembled WGS sequence"/>
</dbReference>
<evidence type="ECO:0000256" key="11">
    <source>
        <dbReference type="ARBA" id="ARBA00048503"/>
    </source>
</evidence>
<dbReference type="AlphaFoldDB" id="A0A328E8T9"/>
<keyword evidence="7 13" id="KW-0479">Metal-binding</keyword>
<comment type="function">
    <text evidence="12">Involved in the regulation of shoot development and salicylic acid (SA) homeostasis.</text>
</comment>
<dbReference type="SUPFAM" id="SSF51197">
    <property type="entry name" value="Clavaminate synthase-like"/>
    <property type="match status" value="1"/>
</dbReference>
<comment type="caution">
    <text evidence="15">The sequence shown here is derived from an EMBL/GenBank/DDBJ whole genome shotgun (WGS) entry which is preliminary data.</text>
</comment>
<feature type="domain" description="Fe2OG dioxygenase" evidence="14">
    <location>
        <begin position="205"/>
        <end position="304"/>
    </location>
</feature>
<gene>
    <name evidence="15" type="ORF">DM860_004471</name>
</gene>
<dbReference type="GO" id="GO:0046872">
    <property type="term" value="F:metal ion binding"/>
    <property type="evidence" value="ECO:0007669"/>
    <property type="project" value="UniProtKB-KW"/>
</dbReference>
<keyword evidence="9 13" id="KW-0408">Iron</keyword>
<dbReference type="Pfam" id="PF03171">
    <property type="entry name" value="2OG-FeII_Oxy"/>
    <property type="match status" value="1"/>
</dbReference>
<dbReference type="InterPro" id="IPR027443">
    <property type="entry name" value="IPNS-like_sf"/>
</dbReference>
<dbReference type="FunFam" id="2.60.120.330:FF:000015">
    <property type="entry name" value="Protein DMR6-LIKE OXYGENASE 1"/>
    <property type="match status" value="1"/>
</dbReference>
<dbReference type="Gene3D" id="2.60.120.330">
    <property type="entry name" value="B-lactam Antibiotic, Isopenicillin N Synthase, Chain"/>
    <property type="match status" value="1"/>
</dbReference>
<dbReference type="GO" id="GO:0009805">
    <property type="term" value="P:coumarin biosynthetic process"/>
    <property type="evidence" value="ECO:0007669"/>
    <property type="project" value="UniProtKB-ARBA"/>
</dbReference>
<dbReference type="GO" id="GO:0002238">
    <property type="term" value="P:response to molecule of fungal origin"/>
    <property type="evidence" value="ECO:0007669"/>
    <property type="project" value="UniProtKB-ARBA"/>
</dbReference>
<keyword evidence="6" id="KW-0963">Cytoplasm</keyword>
<name>A0A328E8T9_9ASTE</name>
<dbReference type="PANTHER" id="PTHR47991">
    <property type="entry name" value="OXOGLUTARATE/IRON-DEPENDENT DIOXYGENASE"/>
    <property type="match status" value="1"/>
</dbReference>
<sequence>MESSVLATPSFTSVTALTQRGLSHLPESYVLPPSQRPGCTRSTASPSGYNLPVIDLSAIKHPRMRSCVVEEVRTACKNLGFFQVINHKISPLVMNGALDAAKAFFNLPSEEKIPLMSGSVWKPVRYGTSLNHVQDRVHFWRDFLKHYCNPISAWVDLWPLNPACYREQMGNYAKAVQELQKMLMELIFESLDLQPTYLKEDIEEGSQVMAVNYYPVCPEPELALGLPPHTDYSLLSILLQNQQGLQIMDQDKIWHPVPVIDGALIVQLGDQMEVLSNGMHKSVIHRATVNSEKYRISIASLHSLALEKKVGPAPPLVDRSNRSSYIEASFSDFLNFIDGNDITATSFIDTLKINQ</sequence>
<reference evidence="15 16" key="1">
    <citation type="submission" date="2018-06" db="EMBL/GenBank/DDBJ databases">
        <title>The Genome of Cuscuta australis (Dodder) Provides Insight into the Evolution of Plant Parasitism.</title>
        <authorList>
            <person name="Liu H."/>
        </authorList>
    </citation>
    <scope>NUCLEOTIDE SEQUENCE [LARGE SCALE GENOMIC DNA]</scope>
    <source>
        <strain evidence="16">cv. Yunnan</strain>
        <tissue evidence="15">Vines</tissue>
    </source>
</reference>
<evidence type="ECO:0000256" key="9">
    <source>
        <dbReference type="ARBA" id="ARBA00023004"/>
    </source>
</evidence>
<evidence type="ECO:0000259" key="14">
    <source>
        <dbReference type="PROSITE" id="PS51471"/>
    </source>
</evidence>
<comment type="subcellular location">
    <subcellularLocation>
        <location evidence="2">Cytoplasm</location>
    </subcellularLocation>
    <subcellularLocation>
        <location evidence="1">Nucleus</location>
    </subcellularLocation>
</comment>
<dbReference type="InterPro" id="IPR005123">
    <property type="entry name" value="Oxoglu/Fe-dep_dioxygenase_dom"/>
</dbReference>
<evidence type="ECO:0000313" key="15">
    <source>
        <dbReference type="EMBL" id="RAL54000.1"/>
    </source>
</evidence>
<dbReference type="PROSITE" id="PS51471">
    <property type="entry name" value="FE2OG_OXY"/>
    <property type="match status" value="1"/>
</dbReference>
<organism evidence="15 16">
    <name type="scientific">Cuscuta australis</name>
    <dbReference type="NCBI Taxonomy" id="267555"/>
    <lineage>
        <taxon>Eukaryota</taxon>
        <taxon>Viridiplantae</taxon>
        <taxon>Streptophyta</taxon>
        <taxon>Embryophyta</taxon>
        <taxon>Tracheophyta</taxon>
        <taxon>Spermatophyta</taxon>
        <taxon>Magnoliopsida</taxon>
        <taxon>eudicotyledons</taxon>
        <taxon>Gunneridae</taxon>
        <taxon>Pentapetalae</taxon>
        <taxon>asterids</taxon>
        <taxon>lamiids</taxon>
        <taxon>Solanales</taxon>
        <taxon>Convolvulaceae</taxon>
        <taxon>Cuscuteae</taxon>
        <taxon>Cuscuta</taxon>
        <taxon>Cuscuta subgen. Grammica</taxon>
        <taxon>Cuscuta sect. Cleistogrammica</taxon>
    </lineage>
</organism>
<dbReference type="GO" id="GO:0005737">
    <property type="term" value="C:cytoplasm"/>
    <property type="evidence" value="ECO:0007669"/>
    <property type="project" value="UniProtKB-SubCell"/>
</dbReference>
<dbReference type="InterPro" id="IPR044861">
    <property type="entry name" value="IPNS-like_FE2OG_OXY"/>
</dbReference>
<dbReference type="EMBL" id="NQVE01000015">
    <property type="protein sequence ID" value="RAL54000.1"/>
    <property type="molecule type" value="Genomic_DNA"/>
</dbReference>
<dbReference type="EC" id="1.14.11.61" evidence="5"/>
<proteinExistence type="inferred from homology"/>
<evidence type="ECO:0000256" key="13">
    <source>
        <dbReference type="RuleBase" id="RU003682"/>
    </source>
</evidence>
<protein>
    <recommendedName>
        <fullName evidence="5">feruloyl-CoA 6-hydroxylase</fullName>
        <ecNumber evidence="5">1.14.11.61</ecNumber>
    </recommendedName>
</protein>
<dbReference type="InterPro" id="IPR050295">
    <property type="entry name" value="Plant_2OG-oxidoreductases"/>
</dbReference>
<evidence type="ECO:0000256" key="10">
    <source>
        <dbReference type="ARBA" id="ARBA00023242"/>
    </source>
</evidence>
<evidence type="ECO:0000256" key="2">
    <source>
        <dbReference type="ARBA" id="ARBA00004496"/>
    </source>
</evidence>
<dbReference type="InterPro" id="IPR026992">
    <property type="entry name" value="DIOX_N"/>
</dbReference>
<evidence type="ECO:0000256" key="12">
    <source>
        <dbReference type="ARBA" id="ARBA00059922"/>
    </source>
</evidence>
<comment type="catalytic activity">
    <reaction evidence="11">
        <text>(E)-feruloyl-CoA + 2-oxoglutarate + O2 = (E)-6-hydroxyferuloyl-CoA + succinate + CO2</text>
        <dbReference type="Rhea" id="RHEA:57856"/>
        <dbReference type="ChEBI" id="CHEBI:15379"/>
        <dbReference type="ChEBI" id="CHEBI:16526"/>
        <dbReference type="ChEBI" id="CHEBI:16810"/>
        <dbReference type="ChEBI" id="CHEBI:30031"/>
        <dbReference type="ChEBI" id="CHEBI:87305"/>
        <dbReference type="ChEBI" id="CHEBI:142390"/>
        <dbReference type="EC" id="1.14.11.61"/>
    </reaction>
</comment>
<dbReference type="GO" id="GO:0005634">
    <property type="term" value="C:nucleus"/>
    <property type="evidence" value="ECO:0007669"/>
    <property type="project" value="UniProtKB-SubCell"/>
</dbReference>
<comment type="similarity">
    <text evidence="4 13">Belongs to the iron/ascorbate-dependent oxidoreductase family.</text>
</comment>
<evidence type="ECO:0000256" key="8">
    <source>
        <dbReference type="ARBA" id="ARBA00023002"/>
    </source>
</evidence>
<evidence type="ECO:0000313" key="16">
    <source>
        <dbReference type="Proteomes" id="UP000249390"/>
    </source>
</evidence>
<keyword evidence="10" id="KW-0539">Nucleus</keyword>
<accession>A0A328E8T9</accession>
<keyword evidence="8 13" id="KW-0560">Oxidoreductase</keyword>
<keyword evidence="16" id="KW-1185">Reference proteome</keyword>
<comment type="pathway">
    <text evidence="3">Phenylpropanoid metabolism.</text>
</comment>
<evidence type="ECO:0000256" key="7">
    <source>
        <dbReference type="ARBA" id="ARBA00022723"/>
    </source>
</evidence>
<evidence type="ECO:0000256" key="5">
    <source>
        <dbReference type="ARBA" id="ARBA00012885"/>
    </source>
</evidence>
<evidence type="ECO:0000256" key="1">
    <source>
        <dbReference type="ARBA" id="ARBA00004123"/>
    </source>
</evidence>
<dbReference type="Pfam" id="PF14226">
    <property type="entry name" value="DIOX_N"/>
    <property type="match status" value="1"/>
</dbReference>
<evidence type="ECO:0000256" key="6">
    <source>
        <dbReference type="ARBA" id="ARBA00022490"/>
    </source>
</evidence>
<evidence type="ECO:0000256" key="4">
    <source>
        <dbReference type="ARBA" id="ARBA00008056"/>
    </source>
</evidence>